<comment type="caution">
    <text evidence="7">The sequence shown here is derived from an EMBL/GenBank/DDBJ whole genome shotgun (WGS) entry which is preliminary data.</text>
</comment>
<dbReference type="OMA" id="RYRQFWR"/>
<evidence type="ECO:0000256" key="5">
    <source>
        <dbReference type="SAM" id="MobiDB-lite"/>
    </source>
</evidence>
<dbReference type="GO" id="GO:0044695">
    <property type="term" value="C:Dsc E3 ubiquitin ligase complex"/>
    <property type="evidence" value="ECO:0007669"/>
    <property type="project" value="EnsemblFungi"/>
</dbReference>
<protein>
    <recommendedName>
        <fullName evidence="9">Peptidase S54 rhomboid domain-containing protein</fullName>
    </recommendedName>
</protein>
<dbReference type="InterPro" id="IPR035952">
    <property type="entry name" value="Rhomboid-like_sf"/>
</dbReference>
<evidence type="ECO:0000256" key="4">
    <source>
        <dbReference type="ARBA" id="ARBA00023136"/>
    </source>
</evidence>
<feature type="transmembrane region" description="Helical" evidence="6">
    <location>
        <begin position="174"/>
        <end position="205"/>
    </location>
</feature>
<sequence length="291" mass="33259">MSMENPTGLYRYPVTKLCMVGTTMVTLVASIASCKYIFIAKYDPFISEYQQYFRLLTFQLGCVNETDMALLVLIWYQFRNLERLMGSLKYISVISLALIYTTVCLAGLNCLVNRILPWKIWNGLTTGCLPLVLALFHFYKEYTPQVYEFEVLLTQPWSQKSHRKQYKWILNDQFLVNALVAILLINQGVEGIICGFISWIIGVFLDKGLLPGMDRWRLPLMQHLLMPKDASNNQGVYENPGGETSEELLIRRDDREESPGASNGASPLDDENANDEPARPLGVQFLETFRT</sequence>
<feature type="compositionally biased region" description="Basic and acidic residues" evidence="5">
    <location>
        <begin position="248"/>
        <end position="258"/>
    </location>
</feature>
<feature type="transmembrane region" description="Helical" evidence="6">
    <location>
        <begin position="90"/>
        <end position="108"/>
    </location>
</feature>
<dbReference type="EMBL" id="BDGX01000008">
    <property type="protein sequence ID" value="GAV47227.1"/>
    <property type="molecule type" value="Genomic_DNA"/>
</dbReference>
<name>A0A1Q2ZUT9_ZYGRO</name>
<comment type="subcellular location">
    <subcellularLocation>
        <location evidence="1">Membrane</location>
        <topology evidence="1">Multi-pass membrane protein</topology>
    </subcellularLocation>
</comment>
<feature type="transmembrane region" description="Helical" evidence="6">
    <location>
        <begin position="120"/>
        <end position="139"/>
    </location>
</feature>
<gene>
    <name evidence="7" type="ORF">ZYGR_0H00680</name>
</gene>
<feature type="transmembrane region" description="Helical" evidence="6">
    <location>
        <begin position="52"/>
        <end position="78"/>
    </location>
</feature>
<dbReference type="SUPFAM" id="SSF144091">
    <property type="entry name" value="Rhomboid-like"/>
    <property type="match status" value="1"/>
</dbReference>
<evidence type="ECO:0000256" key="2">
    <source>
        <dbReference type="ARBA" id="ARBA00022692"/>
    </source>
</evidence>
<evidence type="ECO:0008006" key="9">
    <source>
        <dbReference type="Google" id="ProtNLM"/>
    </source>
</evidence>
<evidence type="ECO:0000313" key="8">
    <source>
        <dbReference type="Proteomes" id="UP000187013"/>
    </source>
</evidence>
<evidence type="ECO:0000256" key="1">
    <source>
        <dbReference type="ARBA" id="ARBA00004141"/>
    </source>
</evidence>
<keyword evidence="3 6" id="KW-1133">Transmembrane helix</keyword>
<dbReference type="AlphaFoldDB" id="A0A1Q2ZUT9"/>
<dbReference type="eggNOG" id="KOG4463">
    <property type="taxonomic scope" value="Eukaryota"/>
</dbReference>
<keyword evidence="2 6" id="KW-0812">Transmembrane</keyword>
<dbReference type="GO" id="GO:0016567">
    <property type="term" value="P:protein ubiquitination"/>
    <property type="evidence" value="ECO:0007669"/>
    <property type="project" value="EnsemblFungi"/>
</dbReference>
<proteinExistence type="predicted"/>
<organism evidence="7 8">
    <name type="scientific">Zygosaccharomyces rouxii</name>
    <dbReference type="NCBI Taxonomy" id="4956"/>
    <lineage>
        <taxon>Eukaryota</taxon>
        <taxon>Fungi</taxon>
        <taxon>Dikarya</taxon>
        <taxon>Ascomycota</taxon>
        <taxon>Saccharomycotina</taxon>
        <taxon>Saccharomycetes</taxon>
        <taxon>Saccharomycetales</taxon>
        <taxon>Saccharomycetaceae</taxon>
        <taxon>Zygosaccharomyces</taxon>
    </lineage>
</organism>
<reference evidence="7 8" key="1">
    <citation type="submission" date="2016-08" db="EMBL/GenBank/DDBJ databases">
        <title>Draft genome sequence of allopolyploid Zygosaccharomyces rouxii.</title>
        <authorList>
            <person name="Watanabe J."/>
            <person name="Uehara K."/>
            <person name="Mogi Y."/>
            <person name="Tsukioka Y."/>
        </authorList>
    </citation>
    <scope>NUCLEOTIDE SEQUENCE [LARGE SCALE GENOMIC DNA]</scope>
    <source>
        <strain evidence="7 8">NBRC 110957</strain>
    </source>
</reference>
<feature type="region of interest" description="Disordered" evidence="5">
    <location>
        <begin position="231"/>
        <end position="291"/>
    </location>
</feature>
<evidence type="ECO:0000313" key="7">
    <source>
        <dbReference type="EMBL" id="GAV47227.1"/>
    </source>
</evidence>
<dbReference type="OrthoDB" id="272778at2759"/>
<accession>A0A1Q2ZUT9</accession>
<keyword evidence="4 6" id="KW-0472">Membrane</keyword>
<feature type="transmembrane region" description="Helical" evidence="6">
    <location>
        <begin position="20"/>
        <end position="40"/>
    </location>
</feature>
<evidence type="ECO:0000256" key="6">
    <source>
        <dbReference type="SAM" id="Phobius"/>
    </source>
</evidence>
<dbReference type="GO" id="GO:0140624">
    <property type="term" value="P:EGAD pathway"/>
    <property type="evidence" value="ECO:0007669"/>
    <property type="project" value="EnsemblFungi"/>
</dbReference>
<dbReference type="Proteomes" id="UP000187013">
    <property type="component" value="Unassembled WGS sequence"/>
</dbReference>
<evidence type="ECO:0000256" key="3">
    <source>
        <dbReference type="ARBA" id="ARBA00022989"/>
    </source>
</evidence>